<sequence>MGRHHKASVLPLSSRRIKLEGNPANVIRRPPSTSRQTKNQNLNQIFIILPISFILINFYMLTLLKSPQANNNSNGTCPTSSYTILDDQNSTIGCQFCPNCAPGHQLAPPCGSKLQQNAASVACMVCPSQSYKERRGSAPCKTCRTCHPRETISPCTSETNAHCGDCPRGTYQWGYTVDSCKKCSTCCAVKRFAEVECFYLRQCLRTNCTKEMENGKSKPRQLDVTNSQSLQMPDRMTPPTPMPHHTRPSGNNSDQQNKQLLQVMVSNLTRTKVTTEVQQAIQSESTSNMAKKEIHPIQIISSSTLPQANNNSNGTCPTSSYTILDDQNSTIGCQFCPNCAPGHQLAPPCGSKLQQNAASVTCMICPSQSYKERRDSASCKTCRTCHPRETISPCTSETNAHCGDCPRGTYQWGYTVDSCKKCSTCCAVKRFAEVECFYLRQCLRTNCTKEIENGKSKPQQLDVTNSQSLQMPDRMTPPTPMPHHTRPSGNNSDQQNKQLLQVMVSNLTRTKVTTEVQQAIQSESTSNMAKKEIHPIQIISSSTLNTTTTRPLKGFGTLLNGNAVEPTWLMAVSYLSENIKHLTAVLISLAVIFGIIALTSIGLLIICCRHQTSGIVVTCCAQYINRNYGGFESVPCDTTPQTDYVDLVNHINESLNETTYADGTASVDLESLKLTNISQDVEDILVKALDVPLKGHIECGFEKVGRVMEINELDLQYLKKKKEGSPTCQLLEILKAKYPHLTVAKLLHPLQD</sequence>
<evidence type="ECO:0000313" key="14">
    <source>
        <dbReference type="Proteomes" id="UP000225706"/>
    </source>
</evidence>
<feature type="transmembrane region" description="Helical" evidence="11">
    <location>
        <begin position="45"/>
        <end position="64"/>
    </location>
</feature>
<keyword evidence="14" id="KW-1185">Reference proteome</keyword>
<feature type="repeat" description="TNFR-Cys" evidence="9">
    <location>
        <begin position="364"/>
        <end position="402"/>
    </location>
</feature>
<keyword evidence="7" id="KW-0675">Receptor</keyword>
<evidence type="ECO:0000256" key="9">
    <source>
        <dbReference type="PROSITE-ProRule" id="PRU00206"/>
    </source>
</evidence>
<dbReference type="GO" id="GO:0043123">
    <property type="term" value="P:positive regulation of canonical NF-kappaB signal transduction"/>
    <property type="evidence" value="ECO:0007669"/>
    <property type="project" value="InterPro"/>
</dbReference>
<keyword evidence="5 11" id="KW-0472">Membrane</keyword>
<dbReference type="GO" id="GO:0016020">
    <property type="term" value="C:membrane"/>
    <property type="evidence" value="ECO:0007669"/>
    <property type="project" value="UniProtKB-SubCell"/>
</dbReference>
<keyword evidence="2 11" id="KW-0812">Transmembrane</keyword>
<dbReference type="InterPro" id="IPR047526">
    <property type="entry name" value="TNR19/27/EDAR"/>
</dbReference>
<evidence type="ECO:0000256" key="2">
    <source>
        <dbReference type="ARBA" id="ARBA00022692"/>
    </source>
</evidence>
<dbReference type="PROSITE" id="PS00652">
    <property type="entry name" value="TNFR_NGFR_1"/>
    <property type="match status" value="2"/>
</dbReference>
<evidence type="ECO:0000313" key="13">
    <source>
        <dbReference type="EMBL" id="PFX27719.1"/>
    </source>
</evidence>
<accession>A0A2B4SF43</accession>
<organism evidence="13 14">
    <name type="scientific">Stylophora pistillata</name>
    <name type="common">Smooth cauliflower coral</name>
    <dbReference type="NCBI Taxonomy" id="50429"/>
    <lineage>
        <taxon>Eukaryota</taxon>
        <taxon>Metazoa</taxon>
        <taxon>Cnidaria</taxon>
        <taxon>Anthozoa</taxon>
        <taxon>Hexacorallia</taxon>
        <taxon>Scleractinia</taxon>
        <taxon>Astrocoeniina</taxon>
        <taxon>Pocilloporidae</taxon>
        <taxon>Stylophora</taxon>
    </lineage>
</organism>
<evidence type="ECO:0000259" key="12">
    <source>
        <dbReference type="PROSITE" id="PS50050"/>
    </source>
</evidence>
<reference evidence="14" key="1">
    <citation type="journal article" date="2017" name="bioRxiv">
        <title>Comparative analysis of the genomes of Stylophora pistillata and Acropora digitifera provides evidence for extensive differences between species of corals.</title>
        <authorList>
            <person name="Voolstra C.R."/>
            <person name="Li Y."/>
            <person name="Liew Y.J."/>
            <person name="Baumgarten S."/>
            <person name="Zoccola D."/>
            <person name="Flot J.-F."/>
            <person name="Tambutte S."/>
            <person name="Allemand D."/>
            <person name="Aranda M."/>
        </authorList>
    </citation>
    <scope>NUCLEOTIDE SEQUENCE [LARGE SCALE GENOMIC DNA]</scope>
</reference>
<protein>
    <recommendedName>
        <fullName evidence="12">TNFR-Cys domain-containing protein</fullName>
    </recommendedName>
</protein>
<feature type="region of interest" description="Disordered" evidence="10">
    <location>
        <begin position="454"/>
        <end position="493"/>
    </location>
</feature>
<feature type="domain" description="TNFR-Cys" evidence="12">
    <location>
        <begin position="364"/>
        <end position="402"/>
    </location>
</feature>
<dbReference type="GO" id="GO:0046330">
    <property type="term" value="P:positive regulation of JNK cascade"/>
    <property type="evidence" value="ECO:0007669"/>
    <property type="project" value="InterPro"/>
</dbReference>
<keyword evidence="3" id="KW-0677">Repeat</keyword>
<comment type="subcellular location">
    <subcellularLocation>
        <location evidence="1">Membrane</location>
        <topology evidence="1">Single-pass membrane protein</topology>
    </subcellularLocation>
</comment>
<dbReference type="InterPro" id="IPR001368">
    <property type="entry name" value="TNFR/NGFR_Cys_rich_reg"/>
</dbReference>
<feature type="compositionally biased region" description="Polar residues" evidence="10">
    <location>
        <begin position="456"/>
        <end position="470"/>
    </location>
</feature>
<name>A0A2B4SF43_STYPI</name>
<evidence type="ECO:0000256" key="10">
    <source>
        <dbReference type="SAM" id="MobiDB-lite"/>
    </source>
</evidence>
<dbReference type="Proteomes" id="UP000225706">
    <property type="component" value="Unassembled WGS sequence"/>
</dbReference>
<dbReference type="PANTHER" id="PTHR12120">
    <property type="entry name" value="TNFR-CYS DOMAIN-CONTAINING PROTEIN"/>
    <property type="match status" value="1"/>
</dbReference>
<dbReference type="CDD" id="cd00185">
    <property type="entry name" value="TNFRSF"/>
    <property type="match status" value="2"/>
</dbReference>
<dbReference type="GO" id="GO:0038023">
    <property type="term" value="F:signaling receptor activity"/>
    <property type="evidence" value="ECO:0007669"/>
    <property type="project" value="InterPro"/>
</dbReference>
<keyword evidence="8" id="KW-0325">Glycoprotein</keyword>
<comment type="caution">
    <text evidence="13">The sequence shown here is derived from an EMBL/GenBank/DDBJ whole genome shotgun (WGS) entry which is preliminary data.</text>
</comment>
<dbReference type="EMBL" id="LSMT01000097">
    <property type="protein sequence ID" value="PFX27719.1"/>
    <property type="molecule type" value="Genomic_DNA"/>
</dbReference>
<evidence type="ECO:0000256" key="3">
    <source>
        <dbReference type="ARBA" id="ARBA00022737"/>
    </source>
</evidence>
<dbReference type="PROSITE" id="PS50050">
    <property type="entry name" value="TNFR_NGFR_2"/>
    <property type="match status" value="2"/>
</dbReference>
<feature type="transmembrane region" description="Helical" evidence="11">
    <location>
        <begin position="582"/>
        <end position="606"/>
    </location>
</feature>
<evidence type="ECO:0000256" key="7">
    <source>
        <dbReference type="ARBA" id="ARBA00023170"/>
    </source>
</evidence>
<feature type="region of interest" description="Disordered" evidence="10">
    <location>
        <begin position="213"/>
        <end position="254"/>
    </location>
</feature>
<dbReference type="AlphaFoldDB" id="A0A2B4SF43"/>
<keyword evidence="6" id="KW-1015">Disulfide bond</keyword>
<evidence type="ECO:0000256" key="11">
    <source>
        <dbReference type="SAM" id="Phobius"/>
    </source>
</evidence>
<evidence type="ECO:0000256" key="8">
    <source>
        <dbReference type="ARBA" id="ARBA00023180"/>
    </source>
</evidence>
<dbReference type="OrthoDB" id="10017617at2759"/>
<evidence type="ECO:0000256" key="4">
    <source>
        <dbReference type="ARBA" id="ARBA00022989"/>
    </source>
</evidence>
<feature type="repeat" description="TNFR-Cys" evidence="9">
    <location>
        <begin position="125"/>
        <end position="163"/>
    </location>
</feature>
<evidence type="ECO:0000256" key="6">
    <source>
        <dbReference type="ARBA" id="ARBA00023157"/>
    </source>
</evidence>
<keyword evidence="4 11" id="KW-1133">Transmembrane helix</keyword>
<proteinExistence type="predicted"/>
<dbReference type="PANTHER" id="PTHR12120:SF10">
    <property type="entry name" value="TNFR-CYS DOMAIN-CONTAINING PROTEIN"/>
    <property type="match status" value="1"/>
</dbReference>
<feature type="domain" description="TNFR-Cys" evidence="12">
    <location>
        <begin position="125"/>
        <end position="163"/>
    </location>
</feature>
<evidence type="ECO:0000256" key="1">
    <source>
        <dbReference type="ARBA" id="ARBA00004167"/>
    </source>
</evidence>
<dbReference type="Gene3D" id="2.10.50.10">
    <property type="entry name" value="Tumor Necrosis Factor Receptor, subunit A, domain 2"/>
    <property type="match status" value="2"/>
</dbReference>
<gene>
    <name evidence="13" type="ORF">AWC38_SpisGene7578</name>
</gene>
<evidence type="ECO:0000256" key="5">
    <source>
        <dbReference type="ARBA" id="ARBA00023136"/>
    </source>
</evidence>
<comment type="caution">
    <text evidence="9">Lacks conserved residue(s) required for the propagation of feature annotation.</text>
</comment>